<dbReference type="AlphaFoldDB" id="A0ABD0VFR9"/>
<sequence length="288" mass="32873">MQASLCLRAPQLSLTLHRQRSTLQCQFGYEKHFVAPRHQTNSSYRALRATVRTQTPSSDPAPASHERRTLAAVARAAVVTVALASAMACICPSWSGRGRIGLAAPWHNINITNGAERDRAKEGKRDIKRKQLKNQIAMRQRTAADQVLHEMFERKDLPAKFYEITPNYPKIKEYFEVHLRLSDEACETLIRNWKKIKPGPDQIDIGLLLVDLCIIKGNVAEANEIDKEILKNAPEIDQRPVIRRAIINMIKDWDKKKEGEKKTEWENFAKKIQDIESSSFIDEPVEEP</sequence>
<accession>A0ABD0VFR9</accession>
<protein>
    <submittedName>
        <fullName evidence="1">Uncharacterized protein</fullName>
    </submittedName>
</protein>
<organism evidence="1 2">
    <name type="scientific">Dendrobium thyrsiflorum</name>
    <name type="common">Pinecone-like raceme dendrobium</name>
    <name type="synonym">Orchid</name>
    <dbReference type="NCBI Taxonomy" id="117978"/>
    <lineage>
        <taxon>Eukaryota</taxon>
        <taxon>Viridiplantae</taxon>
        <taxon>Streptophyta</taxon>
        <taxon>Embryophyta</taxon>
        <taxon>Tracheophyta</taxon>
        <taxon>Spermatophyta</taxon>
        <taxon>Magnoliopsida</taxon>
        <taxon>Liliopsida</taxon>
        <taxon>Asparagales</taxon>
        <taxon>Orchidaceae</taxon>
        <taxon>Epidendroideae</taxon>
        <taxon>Malaxideae</taxon>
        <taxon>Dendrobiinae</taxon>
        <taxon>Dendrobium</taxon>
    </lineage>
</organism>
<evidence type="ECO:0000313" key="1">
    <source>
        <dbReference type="EMBL" id="KAL0923989.1"/>
    </source>
</evidence>
<reference evidence="1 2" key="1">
    <citation type="journal article" date="2024" name="Plant Biotechnol. J.">
        <title>Dendrobium thyrsiflorum genome and its molecular insights into genes involved in important horticultural traits.</title>
        <authorList>
            <person name="Chen B."/>
            <person name="Wang J.Y."/>
            <person name="Zheng P.J."/>
            <person name="Li K.L."/>
            <person name="Liang Y.M."/>
            <person name="Chen X.F."/>
            <person name="Zhang C."/>
            <person name="Zhao X."/>
            <person name="He X."/>
            <person name="Zhang G.Q."/>
            <person name="Liu Z.J."/>
            <person name="Xu Q."/>
        </authorList>
    </citation>
    <scope>NUCLEOTIDE SEQUENCE [LARGE SCALE GENOMIC DNA]</scope>
    <source>
        <strain evidence="1">GZMU011</strain>
    </source>
</reference>
<proteinExistence type="predicted"/>
<evidence type="ECO:0000313" key="2">
    <source>
        <dbReference type="Proteomes" id="UP001552299"/>
    </source>
</evidence>
<name>A0ABD0VFR9_DENTH</name>
<gene>
    <name evidence="1" type="ORF">M5K25_004784</name>
</gene>
<comment type="caution">
    <text evidence="1">The sequence shown here is derived from an EMBL/GenBank/DDBJ whole genome shotgun (WGS) entry which is preliminary data.</text>
</comment>
<dbReference type="Proteomes" id="UP001552299">
    <property type="component" value="Unassembled WGS sequence"/>
</dbReference>
<keyword evidence="2" id="KW-1185">Reference proteome</keyword>
<dbReference type="EMBL" id="JANQDX010000005">
    <property type="protein sequence ID" value="KAL0923989.1"/>
    <property type="molecule type" value="Genomic_DNA"/>
</dbReference>